<evidence type="ECO:0008006" key="3">
    <source>
        <dbReference type="Google" id="ProtNLM"/>
    </source>
</evidence>
<reference evidence="1" key="1">
    <citation type="submission" date="2021-04" db="EMBL/GenBank/DDBJ databases">
        <authorList>
            <person name="Zhang D.-C."/>
        </authorList>
    </citation>
    <scope>NUCLEOTIDE SEQUENCE</scope>
    <source>
        <strain evidence="1">CGMCC 1.15697</strain>
    </source>
</reference>
<evidence type="ECO:0000313" key="2">
    <source>
        <dbReference type="Proteomes" id="UP000672602"/>
    </source>
</evidence>
<dbReference type="AlphaFoldDB" id="A0A8J7S9D2"/>
<comment type="caution">
    <text evidence="1">The sequence shown here is derived from an EMBL/GenBank/DDBJ whole genome shotgun (WGS) entry which is preliminary data.</text>
</comment>
<protein>
    <recommendedName>
        <fullName evidence="3">PAS domain-containing protein</fullName>
    </recommendedName>
</protein>
<proteinExistence type="predicted"/>
<name>A0A8J7S9D2_9PROT</name>
<gene>
    <name evidence="1" type="ORF">KAJ83_12630</name>
</gene>
<keyword evidence="2" id="KW-1185">Reference proteome</keyword>
<dbReference type="Proteomes" id="UP000672602">
    <property type="component" value="Unassembled WGS sequence"/>
</dbReference>
<organism evidence="1 2">
    <name type="scientific">Marivibrio halodurans</name>
    <dbReference type="NCBI Taxonomy" id="2039722"/>
    <lineage>
        <taxon>Bacteria</taxon>
        <taxon>Pseudomonadati</taxon>
        <taxon>Pseudomonadota</taxon>
        <taxon>Alphaproteobacteria</taxon>
        <taxon>Rhodospirillales</taxon>
        <taxon>Rhodospirillaceae</taxon>
        <taxon>Marivibrio</taxon>
    </lineage>
</organism>
<sequence length="131" mass="14599">MPAWSDFDIADFVGWHRHIILHEVTGPPFDLYCRLFGTFPTEAYGVNLTGRTVRNAAPRIETANDLAHLEKLATEQRIGCCSGTRYWSGKEFITMAFLELPLSDDGQAVTHFLILTVDLPPAARAAHATVR</sequence>
<evidence type="ECO:0000313" key="1">
    <source>
        <dbReference type="EMBL" id="MBP5857857.1"/>
    </source>
</evidence>
<dbReference type="EMBL" id="JAGMWN010000005">
    <property type="protein sequence ID" value="MBP5857857.1"/>
    <property type="molecule type" value="Genomic_DNA"/>
</dbReference>
<accession>A0A8J7S9D2</accession>